<dbReference type="PROSITE" id="PS51417">
    <property type="entry name" value="ARF"/>
    <property type="match status" value="1"/>
</dbReference>
<dbReference type="SMART" id="SM00178">
    <property type="entry name" value="SAR"/>
    <property type="match status" value="1"/>
</dbReference>
<feature type="binding site" evidence="12">
    <location>
        <position position="30"/>
    </location>
    <ligand>
        <name>Mg(2+)</name>
        <dbReference type="ChEBI" id="CHEBI:18420"/>
    </ligand>
</feature>
<dbReference type="FunFam" id="3.40.50.300:FF:003500">
    <property type="entry name" value="ADP-ribosylation factor 1"/>
    <property type="match status" value="1"/>
</dbReference>
<accession>A0A9Q0LUE3</accession>
<dbReference type="GO" id="GO:0046872">
    <property type="term" value="F:metal ion binding"/>
    <property type="evidence" value="ECO:0007669"/>
    <property type="project" value="UniProtKB-KW"/>
</dbReference>
<gene>
    <name evidence="13" type="ORF">M0811_14593</name>
</gene>
<dbReference type="InterPro" id="IPR024156">
    <property type="entry name" value="Small_GTPase_ARF"/>
</dbReference>
<comment type="subcellular location">
    <subcellularLocation>
        <location evidence="1">Golgi apparatus</location>
    </subcellularLocation>
</comment>
<evidence type="ECO:0000256" key="7">
    <source>
        <dbReference type="ARBA" id="ARBA00022927"/>
    </source>
</evidence>
<keyword evidence="9 11" id="KW-0342">GTP-binding</keyword>
<evidence type="ECO:0000256" key="8">
    <source>
        <dbReference type="ARBA" id="ARBA00023034"/>
    </source>
</evidence>
<keyword evidence="6" id="KW-0931">ER-Golgi transport</keyword>
<evidence type="ECO:0000256" key="12">
    <source>
        <dbReference type="PIRSR" id="PIRSR606689-2"/>
    </source>
</evidence>
<evidence type="ECO:0000256" key="9">
    <source>
        <dbReference type="ARBA" id="ARBA00023134"/>
    </source>
</evidence>
<dbReference type="Gene3D" id="3.40.50.300">
    <property type="entry name" value="P-loop containing nucleotide triphosphate hydrolases"/>
    <property type="match status" value="1"/>
</dbReference>
<feature type="binding site" evidence="11">
    <location>
        <begin position="124"/>
        <end position="127"/>
    </location>
    <ligand>
        <name>GTP</name>
        <dbReference type="ChEBI" id="CHEBI:37565"/>
    </ligand>
</feature>
<keyword evidence="8" id="KW-0333">Golgi apparatus</keyword>
<evidence type="ECO:0000256" key="3">
    <source>
        <dbReference type="ARBA" id="ARBA00022448"/>
    </source>
</evidence>
<dbReference type="SMART" id="SM00177">
    <property type="entry name" value="ARF"/>
    <property type="match status" value="1"/>
</dbReference>
<dbReference type="InterPro" id="IPR027417">
    <property type="entry name" value="P-loop_NTPase"/>
</dbReference>
<dbReference type="CDD" id="cd00878">
    <property type="entry name" value="Arf_Arl"/>
    <property type="match status" value="1"/>
</dbReference>
<evidence type="ECO:0000256" key="5">
    <source>
        <dbReference type="ARBA" id="ARBA00022741"/>
    </source>
</evidence>
<keyword evidence="12" id="KW-0460">Magnesium</keyword>
<dbReference type="PRINTS" id="PR00328">
    <property type="entry name" value="SAR1GTPBP"/>
</dbReference>
<dbReference type="OrthoDB" id="2011769at2759"/>
<evidence type="ECO:0000256" key="4">
    <source>
        <dbReference type="ARBA" id="ARBA00022707"/>
    </source>
</evidence>
<protein>
    <submittedName>
        <fullName evidence="13">Adp-ribosylation factor</fullName>
    </submittedName>
</protein>
<keyword evidence="4" id="KW-0519">Myristate</keyword>
<evidence type="ECO:0000256" key="2">
    <source>
        <dbReference type="ARBA" id="ARBA00010290"/>
    </source>
</evidence>
<evidence type="ECO:0000256" key="10">
    <source>
        <dbReference type="ARBA" id="ARBA00023288"/>
    </source>
</evidence>
<organism evidence="13 14">
    <name type="scientific">Anaeramoeba ignava</name>
    <name type="common">Anaerobic marine amoeba</name>
    <dbReference type="NCBI Taxonomy" id="1746090"/>
    <lineage>
        <taxon>Eukaryota</taxon>
        <taxon>Metamonada</taxon>
        <taxon>Anaeramoebidae</taxon>
        <taxon>Anaeramoeba</taxon>
    </lineage>
</organism>
<keyword evidence="5 11" id="KW-0547">Nucleotide-binding</keyword>
<keyword evidence="3" id="KW-0813">Transport</keyword>
<evidence type="ECO:0000256" key="6">
    <source>
        <dbReference type="ARBA" id="ARBA00022892"/>
    </source>
</evidence>
<keyword evidence="14" id="KW-1185">Reference proteome</keyword>
<dbReference type="OMA" id="QESCAIT"/>
<dbReference type="AlphaFoldDB" id="A0A9Q0LUE3"/>
<dbReference type="InterPro" id="IPR006689">
    <property type="entry name" value="Small_GTPase_ARF/SAR"/>
</dbReference>
<feature type="binding site" evidence="11">
    <location>
        <begin position="23"/>
        <end position="30"/>
    </location>
    <ligand>
        <name>GTP</name>
        <dbReference type="ChEBI" id="CHEBI:37565"/>
    </ligand>
</feature>
<dbReference type="Pfam" id="PF00025">
    <property type="entry name" value="Arf"/>
    <property type="match status" value="1"/>
</dbReference>
<dbReference type="GO" id="GO:0015031">
    <property type="term" value="P:protein transport"/>
    <property type="evidence" value="ECO:0007669"/>
    <property type="project" value="UniProtKB-KW"/>
</dbReference>
<dbReference type="SUPFAM" id="SSF52540">
    <property type="entry name" value="P-loop containing nucleoside triphosphate hydrolases"/>
    <property type="match status" value="1"/>
</dbReference>
<comment type="similarity">
    <text evidence="2">Belongs to the small GTPase superfamily. Arf family.</text>
</comment>
<dbReference type="Proteomes" id="UP001149090">
    <property type="component" value="Unassembled WGS sequence"/>
</dbReference>
<dbReference type="EMBL" id="JAPDFW010000037">
    <property type="protein sequence ID" value="KAJ5079117.1"/>
    <property type="molecule type" value="Genomic_DNA"/>
</dbReference>
<dbReference type="GO" id="GO:0005525">
    <property type="term" value="F:GTP binding"/>
    <property type="evidence" value="ECO:0007669"/>
    <property type="project" value="UniProtKB-KW"/>
</dbReference>
<evidence type="ECO:0000313" key="14">
    <source>
        <dbReference type="Proteomes" id="UP001149090"/>
    </source>
</evidence>
<evidence type="ECO:0000313" key="13">
    <source>
        <dbReference type="EMBL" id="KAJ5079117.1"/>
    </source>
</evidence>
<proteinExistence type="inferred from homology"/>
<evidence type="ECO:0000256" key="1">
    <source>
        <dbReference type="ARBA" id="ARBA00004555"/>
    </source>
</evidence>
<dbReference type="GO" id="GO:0005794">
    <property type="term" value="C:Golgi apparatus"/>
    <property type="evidence" value="ECO:0007669"/>
    <property type="project" value="UniProtKB-SubCell"/>
</dbReference>
<sequence length="186" mass="21806">MGNILKKQITKYLKEEIKLMIVGLDAGGKTTMLYKTKLDVQTTIPTIGIYLETIEYKNLMIYSWDLNTGLRLGPLYRHYYQMMNGIIIVVDSNDIERMDELKEELHTILKEDLLKGLPLLIFSNKRDLPNSLNENELIDKLDLDLIRYRKWKIQESCAITGEGFYEGMEWMFKNLEIKCNLDESDN</sequence>
<keyword evidence="12" id="KW-0479">Metal-binding</keyword>
<evidence type="ECO:0000256" key="11">
    <source>
        <dbReference type="PIRSR" id="PIRSR606689-1"/>
    </source>
</evidence>
<keyword evidence="10" id="KW-0449">Lipoprotein</keyword>
<keyword evidence="7" id="KW-0653">Protein transport</keyword>
<dbReference type="PANTHER" id="PTHR11711">
    <property type="entry name" value="ADP RIBOSYLATION FACTOR-RELATED"/>
    <property type="match status" value="1"/>
</dbReference>
<reference evidence="13" key="1">
    <citation type="submission" date="2022-10" db="EMBL/GenBank/DDBJ databases">
        <title>Novel sulphate-reducing endosymbionts in the free-living metamonad Anaeramoeba.</title>
        <authorList>
            <person name="Jerlstrom-Hultqvist J."/>
            <person name="Cepicka I."/>
            <person name="Gallot-Lavallee L."/>
            <person name="Salas-Leiva D."/>
            <person name="Curtis B.A."/>
            <person name="Zahonova K."/>
            <person name="Pipaliya S."/>
            <person name="Dacks J."/>
            <person name="Roger A.J."/>
        </authorList>
    </citation>
    <scope>NUCLEOTIDE SEQUENCE</scope>
    <source>
        <strain evidence="13">BMAN</strain>
    </source>
</reference>
<dbReference type="GO" id="GO:0003924">
    <property type="term" value="F:GTPase activity"/>
    <property type="evidence" value="ECO:0007669"/>
    <property type="project" value="InterPro"/>
</dbReference>
<comment type="caution">
    <text evidence="13">The sequence shown here is derived from an EMBL/GenBank/DDBJ whole genome shotgun (WGS) entry which is preliminary data.</text>
</comment>
<feature type="binding site" evidence="12">
    <location>
        <position position="46"/>
    </location>
    <ligand>
        <name>Mg(2+)</name>
        <dbReference type="ChEBI" id="CHEBI:18420"/>
    </ligand>
</feature>
<name>A0A9Q0LUE3_ANAIG</name>
<dbReference type="GO" id="GO:0016192">
    <property type="term" value="P:vesicle-mediated transport"/>
    <property type="evidence" value="ECO:0007669"/>
    <property type="project" value="UniProtKB-KW"/>
</dbReference>